<accession>A0A1I6DUU6</accession>
<evidence type="ECO:0000313" key="2">
    <source>
        <dbReference type="Proteomes" id="UP000199584"/>
    </source>
</evidence>
<proteinExistence type="predicted"/>
<dbReference type="EMBL" id="FOYM01000018">
    <property type="protein sequence ID" value="SFR09274.1"/>
    <property type="molecule type" value="Genomic_DNA"/>
</dbReference>
<organism evidence="1 2">
    <name type="scientific">Desulfoscipio geothermicus DSM 3669</name>
    <dbReference type="NCBI Taxonomy" id="1121426"/>
    <lineage>
        <taxon>Bacteria</taxon>
        <taxon>Bacillati</taxon>
        <taxon>Bacillota</taxon>
        <taxon>Clostridia</taxon>
        <taxon>Eubacteriales</taxon>
        <taxon>Desulfallaceae</taxon>
        <taxon>Desulfoscipio</taxon>
    </lineage>
</organism>
<evidence type="ECO:0000313" key="1">
    <source>
        <dbReference type="EMBL" id="SFR09274.1"/>
    </source>
</evidence>
<protein>
    <submittedName>
        <fullName evidence="1">Uncharacterized protein</fullName>
    </submittedName>
</protein>
<name>A0A1I6DUU6_9FIRM</name>
<keyword evidence="2" id="KW-1185">Reference proteome</keyword>
<reference evidence="2" key="1">
    <citation type="submission" date="2016-10" db="EMBL/GenBank/DDBJ databases">
        <authorList>
            <person name="Varghese N."/>
            <person name="Submissions S."/>
        </authorList>
    </citation>
    <scope>NUCLEOTIDE SEQUENCE [LARGE SCALE GENOMIC DNA]</scope>
    <source>
        <strain evidence="2">DSM 3669</strain>
    </source>
</reference>
<dbReference type="Proteomes" id="UP000199584">
    <property type="component" value="Unassembled WGS sequence"/>
</dbReference>
<dbReference type="AlphaFoldDB" id="A0A1I6DUU6"/>
<sequence>MSISKRIRVSTGTIAFIDIDNGLVGLTDASGHVTNYNILPADLYDTDGNRIFIDELRPGDHIMINETGYLMIMRVLKTA</sequence>
<gene>
    <name evidence="1" type="ORF">SAMN05660706_11842</name>
</gene>